<organism evidence="2 3">
    <name type="scientific">Ensete ventricosum</name>
    <name type="common">Abyssinian banana</name>
    <name type="synonym">Musa ensete</name>
    <dbReference type="NCBI Taxonomy" id="4639"/>
    <lineage>
        <taxon>Eukaryota</taxon>
        <taxon>Viridiplantae</taxon>
        <taxon>Streptophyta</taxon>
        <taxon>Embryophyta</taxon>
        <taxon>Tracheophyta</taxon>
        <taxon>Spermatophyta</taxon>
        <taxon>Magnoliopsida</taxon>
        <taxon>Liliopsida</taxon>
        <taxon>Zingiberales</taxon>
        <taxon>Musaceae</taxon>
        <taxon>Ensete</taxon>
    </lineage>
</organism>
<comment type="caution">
    <text evidence="2">The sequence shown here is derived from an EMBL/GenBank/DDBJ whole genome shotgun (WGS) entry which is preliminary data.</text>
</comment>
<evidence type="ECO:0000313" key="2">
    <source>
        <dbReference type="EMBL" id="RRT83291.1"/>
    </source>
</evidence>
<evidence type="ECO:0000313" key="3">
    <source>
        <dbReference type="Proteomes" id="UP000287651"/>
    </source>
</evidence>
<gene>
    <name evidence="2" type="ORF">B296_00015133</name>
</gene>
<protein>
    <submittedName>
        <fullName evidence="2">Uncharacterized protein</fullName>
    </submittedName>
</protein>
<dbReference type="Proteomes" id="UP000287651">
    <property type="component" value="Unassembled WGS sequence"/>
</dbReference>
<dbReference type="EMBL" id="AMZH03000523">
    <property type="protein sequence ID" value="RRT83291.1"/>
    <property type="molecule type" value="Genomic_DNA"/>
</dbReference>
<dbReference type="AlphaFoldDB" id="A0A427B496"/>
<name>A0A427B496_ENSVE</name>
<evidence type="ECO:0000256" key="1">
    <source>
        <dbReference type="SAM" id="MobiDB-lite"/>
    </source>
</evidence>
<sequence length="93" mass="9837">MGRCPSWARGSSHDPSTRAFGGLSPFEGDLEALNEDSAIIEILQRGDMPTPFQRALGGSRRTRSISANEGLPLVAMELTSAPAPMLPMGAEVP</sequence>
<proteinExistence type="predicted"/>
<feature type="region of interest" description="Disordered" evidence="1">
    <location>
        <begin position="1"/>
        <end position="22"/>
    </location>
</feature>
<reference evidence="2 3" key="1">
    <citation type="journal article" date="2014" name="Agronomy (Basel)">
        <title>A Draft Genome Sequence for Ensete ventricosum, the Drought-Tolerant Tree Against Hunger.</title>
        <authorList>
            <person name="Harrison J."/>
            <person name="Moore K.A."/>
            <person name="Paszkiewicz K."/>
            <person name="Jones T."/>
            <person name="Grant M."/>
            <person name="Ambacheew D."/>
            <person name="Muzemil S."/>
            <person name="Studholme D.J."/>
        </authorList>
    </citation>
    <scope>NUCLEOTIDE SEQUENCE [LARGE SCALE GENOMIC DNA]</scope>
</reference>
<accession>A0A427B496</accession>